<keyword evidence="5 6" id="KW-0472">Membrane</keyword>
<sequence length="664" mass="76168">MRRMSVFPQHGTALGLTANEIRQEVENNTSELVSDLVNLSARARFQAIRSLPMSFNERKTIRNRVNSVKLSKTMLPADCRQQVSRSFRRFRANLASARQRLVVWQYTLKEIGGRFGTSVLSYFLFLKWLLKFNLFSLLINFCFITIPQIVHAPNVSNATGFRGLELLTGVGYFNQTVLFYGGYNGEVIVSTPAYNMQLAYFFTIAAYLMLCGVSLLYSMSRSFQNNFVLETGPVSGGAWRLLCSWDFSVVNEKAIQYNKNNLGIQLKESLSERLQEKNKMSLSDRIKRLSLHLLAWLLSLGLALGSGAGIYFLGIKLTFSFDHDPNDLKAEASTLLLPVVVSLINLIVPLLYSLISKMESYSNPRAQIYISIMRNVILKMSLLGILCFYWLNDVPSSISCWESFVGQSVYRLLIIDFIFCLLGIFFGEFLRNVIGTMWIQSLGVPEFDIARNVLDLIYAQTLAWIGIYYSPLLPVMQVLKLFIIFYLKKVSLSMNCQPPKHTGRAAQIQTVFIALLFFPSFVGTLAMVSFTVWRLRPSDQCGPFQGLNTPFYAIFNWIDSIQGSSFWVCWIFENVLRSELFYYLITLIVLVITFFLWQITQGRKELIKTLREQIANEGKDKAFLLNKLQTIQKQRREMTSYRPQDFDQTPHFNPNWMNTLPLDM</sequence>
<dbReference type="OrthoDB" id="1936208at2759"/>
<comment type="caution">
    <text evidence="8">The sequence shown here is derived from an EMBL/GenBank/DDBJ whole genome shotgun (WGS) entry which is preliminary data.</text>
</comment>
<feature type="transmembrane region" description="Helical" evidence="6">
    <location>
        <begin position="376"/>
        <end position="392"/>
    </location>
</feature>
<organism evidence="8 9">
    <name type="scientific">Anabarilius grahami</name>
    <name type="common">Kanglang fish</name>
    <name type="synonym">Barilius grahami</name>
    <dbReference type="NCBI Taxonomy" id="495550"/>
    <lineage>
        <taxon>Eukaryota</taxon>
        <taxon>Metazoa</taxon>
        <taxon>Chordata</taxon>
        <taxon>Craniata</taxon>
        <taxon>Vertebrata</taxon>
        <taxon>Euteleostomi</taxon>
        <taxon>Actinopterygii</taxon>
        <taxon>Neopterygii</taxon>
        <taxon>Teleostei</taxon>
        <taxon>Ostariophysi</taxon>
        <taxon>Cypriniformes</taxon>
        <taxon>Xenocyprididae</taxon>
        <taxon>Xenocypridinae</taxon>
        <taxon>Xenocypridinae incertae sedis</taxon>
        <taxon>Anabarilius</taxon>
    </lineage>
</organism>
<dbReference type="PANTHER" id="PTHR23302:SF5">
    <property type="entry name" value="TRANSMEMBRANE CHANNEL-LIKE PROTEIN 5"/>
    <property type="match status" value="1"/>
</dbReference>
<dbReference type="GO" id="GO:0008381">
    <property type="term" value="F:mechanosensitive monoatomic ion channel activity"/>
    <property type="evidence" value="ECO:0007669"/>
    <property type="project" value="TreeGrafter"/>
</dbReference>
<reference evidence="8 9" key="1">
    <citation type="submission" date="2018-10" db="EMBL/GenBank/DDBJ databases">
        <title>Genome assembly for a Yunnan-Guizhou Plateau 3E fish, Anabarilius grahami (Regan), and its evolutionary and genetic applications.</title>
        <authorList>
            <person name="Jiang W."/>
        </authorList>
    </citation>
    <scope>NUCLEOTIDE SEQUENCE [LARGE SCALE GENOMIC DNA]</scope>
    <source>
        <strain evidence="8">AG-KIZ</strain>
        <tissue evidence="8">Muscle</tissue>
    </source>
</reference>
<feature type="transmembrane region" description="Helical" evidence="6">
    <location>
        <begin position="335"/>
        <end position="355"/>
    </location>
</feature>
<feature type="transmembrane region" description="Helical" evidence="6">
    <location>
        <begin position="580"/>
        <end position="599"/>
    </location>
</feature>
<feature type="transmembrane region" description="Helical" evidence="6">
    <location>
        <begin position="508"/>
        <end position="533"/>
    </location>
</feature>
<dbReference type="GO" id="GO:0005886">
    <property type="term" value="C:plasma membrane"/>
    <property type="evidence" value="ECO:0007669"/>
    <property type="project" value="InterPro"/>
</dbReference>
<dbReference type="AlphaFoldDB" id="A0A3N0Y352"/>
<feature type="transmembrane region" description="Helical" evidence="6">
    <location>
        <begin position="412"/>
        <end position="430"/>
    </location>
</feature>
<evidence type="ECO:0000256" key="5">
    <source>
        <dbReference type="ARBA" id="ARBA00023136"/>
    </source>
</evidence>
<dbReference type="PANTHER" id="PTHR23302">
    <property type="entry name" value="TRANSMEMBRANE CHANNEL-RELATED"/>
    <property type="match status" value="1"/>
</dbReference>
<evidence type="ECO:0000313" key="8">
    <source>
        <dbReference type="EMBL" id="ROL27981.1"/>
    </source>
</evidence>
<proteinExistence type="inferred from homology"/>
<accession>A0A3N0Y352</accession>
<gene>
    <name evidence="8" type="ORF">DPX16_11111</name>
</gene>
<keyword evidence="3 6" id="KW-0812">Transmembrane</keyword>
<feature type="transmembrane region" description="Helical" evidence="6">
    <location>
        <begin position="128"/>
        <end position="150"/>
    </location>
</feature>
<keyword evidence="4 6" id="KW-1133">Transmembrane helix</keyword>
<comment type="subcellular location">
    <subcellularLocation>
        <location evidence="1 6">Membrane</location>
        <topology evidence="1 6">Multi-pass membrane protein</topology>
    </subcellularLocation>
</comment>
<dbReference type="InterPro" id="IPR012496">
    <property type="entry name" value="TMC_dom"/>
</dbReference>
<dbReference type="InterPro" id="IPR038900">
    <property type="entry name" value="TMC"/>
</dbReference>
<evidence type="ECO:0000256" key="2">
    <source>
        <dbReference type="ARBA" id="ARBA00006510"/>
    </source>
</evidence>
<name>A0A3N0Y352_ANAGA</name>
<dbReference type="EMBL" id="RJVU01053643">
    <property type="protein sequence ID" value="ROL27981.1"/>
    <property type="molecule type" value="Genomic_DNA"/>
</dbReference>
<evidence type="ECO:0000256" key="1">
    <source>
        <dbReference type="ARBA" id="ARBA00004141"/>
    </source>
</evidence>
<evidence type="ECO:0000256" key="6">
    <source>
        <dbReference type="RuleBase" id="RU310713"/>
    </source>
</evidence>
<evidence type="ECO:0000256" key="4">
    <source>
        <dbReference type="ARBA" id="ARBA00022989"/>
    </source>
</evidence>
<keyword evidence="9" id="KW-1185">Reference proteome</keyword>
<protein>
    <recommendedName>
        <fullName evidence="6">Transmembrane channel-like protein</fullName>
    </recommendedName>
</protein>
<comment type="similarity">
    <text evidence="2 6">Belongs to the TMC family.</text>
</comment>
<dbReference type="Pfam" id="PF07810">
    <property type="entry name" value="TMC"/>
    <property type="match status" value="1"/>
</dbReference>
<dbReference type="Proteomes" id="UP000281406">
    <property type="component" value="Unassembled WGS sequence"/>
</dbReference>
<feature type="transmembrane region" description="Helical" evidence="6">
    <location>
        <begin position="289"/>
        <end position="315"/>
    </location>
</feature>
<evidence type="ECO:0000313" key="9">
    <source>
        <dbReference type="Proteomes" id="UP000281406"/>
    </source>
</evidence>
<feature type="transmembrane region" description="Helical" evidence="6">
    <location>
        <begin position="198"/>
        <end position="217"/>
    </location>
</feature>
<evidence type="ECO:0000259" key="7">
    <source>
        <dbReference type="Pfam" id="PF07810"/>
    </source>
</evidence>
<feature type="domain" description="TMC" evidence="7">
    <location>
        <begin position="400"/>
        <end position="506"/>
    </location>
</feature>
<evidence type="ECO:0000256" key="3">
    <source>
        <dbReference type="ARBA" id="ARBA00022692"/>
    </source>
</evidence>